<feature type="transmembrane region" description="Helical" evidence="1">
    <location>
        <begin position="289"/>
        <end position="311"/>
    </location>
</feature>
<dbReference type="STRING" id="348780.NP_3856A"/>
<keyword evidence="1" id="KW-0472">Membrane</keyword>
<keyword evidence="1" id="KW-1133">Transmembrane helix</keyword>
<evidence type="ECO:0000256" key="1">
    <source>
        <dbReference type="SAM" id="Phobius"/>
    </source>
</evidence>
<dbReference type="eggNOG" id="arCOG06948">
    <property type="taxonomic scope" value="Archaea"/>
</dbReference>
<dbReference type="OrthoDB" id="205297at2157"/>
<dbReference type="EnsemblBacteria" id="CAI50019">
    <property type="protein sequence ID" value="CAI50019"/>
    <property type="gene ID" value="NP_3856A"/>
</dbReference>
<organism evidence="2 3">
    <name type="scientific">Natronomonas pharaonis (strain ATCC 35678 / DSM 2160 / CIP 103997 / JCM 8858 / NBRC 14720 / NCIMB 2260 / Gabara)</name>
    <name type="common">Halobacterium pharaonis</name>
    <dbReference type="NCBI Taxonomy" id="348780"/>
    <lineage>
        <taxon>Archaea</taxon>
        <taxon>Methanobacteriati</taxon>
        <taxon>Methanobacteriota</taxon>
        <taxon>Stenosarchaea group</taxon>
        <taxon>Halobacteria</taxon>
        <taxon>Halobacteriales</taxon>
        <taxon>Natronomonadaceae</taxon>
        <taxon>Natronomonas</taxon>
    </lineage>
</organism>
<dbReference type="GeneID" id="3701889"/>
<evidence type="ECO:0008006" key="4">
    <source>
        <dbReference type="Google" id="ProtNLM"/>
    </source>
</evidence>
<keyword evidence="1" id="KW-0812">Transmembrane</keyword>
<evidence type="ECO:0000313" key="3">
    <source>
        <dbReference type="Proteomes" id="UP000002698"/>
    </source>
</evidence>
<dbReference type="EMBL" id="CR936257">
    <property type="protein sequence ID" value="CAI50019.1"/>
    <property type="molecule type" value="Genomic_DNA"/>
</dbReference>
<dbReference type="KEGG" id="nph:NP_3856A"/>
<dbReference type="RefSeq" id="WP_011323636.1">
    <property type="nucleotide sequence ID" value="NC_007426.1"/>
</dbReference>
<dbReference type="HOGENOM" id="CLU_820440_0_0_2"/>
<gene>
    <name evidence="2" type="ordered locus">NP_3856A</name>
</gene>
<sequence>MNLARQHLTLLLNAYYELDEQTITVEHPASELGELLRIDLSDPAASTVSITTGAVSYEQHLEEIEREYGSQVREELPNRAAYVKALVASGLVDIRNREEVDKIIDRYGYQDLQAGHPPRYAGFDTNLFPWRMHDVLGIDPELYSDDTGRTPVNGYTLPAGVDEELSISYRYDKNAMDAERLADALGPEFERLAGQPTEDNRETRLGLREYRRLRETRSHDIIASEPSDEAIIEGCLEYYENEPTGVILFSNDYGFVDQARDRKIPAVHVDFAIDVQRQLTGSWDQIATLLYVFAVTFGVIVLPKATLYGVWQAKASQNWRQEEIHVDARSGKLEALLERDKPIVDAHIASR</sequence>
<dbReference type="Proteomes" id="UP000002698">
    <property type="component" value="Chromosome"/>
</dbReference>
<keyword evidence="3" id="KW-1185">Reference proteome</keyword>
<protein>
    <recommendedName>
        <fullName evidence="4">PIN domain-containing protein</fullName>
    </recommendedName>
</protein>
<reference evidence="2 3" key="1">
    <citation type="journal article" date="2005" name="Genome Res.">
        <title>Living with two extremes: conclusions from the genome sequence of Natronomonas pharaonis.</title>
        <authorList>
            <person name="Falb M."/>
            <person name="Pfeiffer F."/>
            <person name="Palm P."/>
            <person name="Rodewald K."/>
            <person name="Hickmann V."/>
            <person name="Tittor J."/>
            <person name="Oesterhelt D."/>
        </authorList>
    </citation>
    <scope>NUCLEOTIDE SEQUENCE [LARGE SCALE GENOMIC DNA]</scope>
    <source>
        <strain evidence="3">ATCC 35678 / DSM 2160 / CIP 103997 / JCM 8858 / NBRC 14720 / NCIMB 2260 / Gabara</strain>
    </source>
</reference>
<proteinExistence type="predicted"/>
<name>A0A1U7EXU1_NATPD</name>
<evidence type="ECO:0000313" key="2">
    <source>
        <dbReference type="EMBL" id="CAI50019.1"/>
    </source>
</evidence>
<dbReference type="AlphaFoldDB" id="A0A1U7EXU1"/>
<accession>A0A1U7EXU1</accession>